<reference evidence="10" key="1">
    <citation type="submission" date="2016-10" db="EMBL/GenBank/DDBJ databases">
        <authorList>
            <person name="Varghese N."/>
            <person name="Submissions S."/>
        </authorList>
    </citation>
    <scope>NUCLEOTIDE SEQUENCE [LARGE SCALE GENOMIC DNA]</scope>
    <source>
        <strain evidence="10">DUS833</strain>
    </source>
</reference>
<dbReference type="PANTHER" id="PTHR43756">
    <property type="entry name" value="CHOLINE MONOOXYGENASE, CHLOROPLASTIC"/>
    <property type="match status" value="1"/>
</dbReference>
<keyword evidence="10" id="KW-1185">Reference proteome</keyword>
<dbReference type="Gene3D" id="2.102.10.10">
    <property type="entry name" value="Rieske [2Fe-2S] iron-sulphur domain"/>
    <property type="match status" value="1"/>
</dbReference>
<evidence type="ECO:0000256" key="5">
    <source>
        <dbReference type="ARBA" id="ARBA00023002"/>
    </source>
</evidence>
<evidence type="ECO:0000256" key="7">
    <source>
        <dbReference type="ARBA" id="ARBA00023014"/>
    </source>
</evidence>
<name>A0A1H1KBP3_9BURK</name>
<sequence>MSAILQSTDTELDIVRALRENCERPFGDAHAMPPAVYTSEAFLALERRDVFRNEWLCVGRASALAQSGDYLTAQIDDQPVFVLRDASGALRAFSNVCLHRMSVLLEGRGNVRRIVCPYHAWNYTLDGSLAGAPLMDRQPGFCMEQYKLPAVRCETWQGWIYVTLNAHAPSVESHLFGLTKLIEPYGMSNYVETFHEEHVWDTNWKILAENFMESYHLPMLHRATVGPHSKLEEMECPPGLPAFNYHWITKEASLPIGNAHPSNTRLQGHWRRTTALLAIYPTHLITLTPGYFWYLILQPRGVGRVHIRFGGGLAPDFVDDPRAADYMATLKTLLDEVNAEDRRGVEAVFRGVHAPLAKPGHLSPLERPNYDFARYLAGRLGAK</sequence>
<comment type="cofactor">
    <cofactor evidence="1">
        <name>Fe cation</name>
        <dbReference type="ChEBI" id="CHEBI:24875"/>
    </cofactor>
</comment>
<evidence type="ECO:0000313" key="9">
    <source>
        <dbReference type="EMBL" id="SDR59269.1"/>
    </source>
</evidence>
<dbReference type="CDD" id="cd08885">
    <property type="entry name" value="RHO_alpha_C_1"/>
    <property type="match status" value="1"/>
</dbReference>
<dbReference type="CDD" id="cd03469">
    <property type="entry name" value="Rieske_RO_Alpha_N"/>
    <property type="match status" value="1"/>
</dbReference>
<dbReference type="AlphaFoldDB" id="A0A1H1KBP3"/>
<dbReference type="Pfam" id="PF00848">
    <property type="entry name" value="Ring_hydroxyl_A"/>
    <property type="match status" value="1"/>
</dbReference>
<dbReference type="SUPFAM" id="SSF50022">
    <property type="entry name" value="ISP domain"/>
    <property type="match status" value="1"/>
</dbReference>
<keyword evidence="6" id="KW-0408">Iron</keyword>
<dbReference type="GO" id="GO:0051537">
    <property type="term" value="F:2 iron, 2 sulfur cluster binding"/>
    <property type="evidence" value="ECO:0007669"/>
    <property type="project" value="UniProtKB-KW"/>
</dbReference>
<dbReference type="GO" id="GO:0051213">
    <property type="term" value="F:dioxygenase activity"/>
    <property type="evidence" value="ECO:0007669"/>
    <property type="project" value="UniProtKB-KW"/>
</dbReference>
<comment type="similarity">
    <text evidence="2">Belongs to the bacterial ring-hydroxylating dioxygenase alpha subunit family.</text>
</comment>
<dbReference type="InterPro" id="IPR001663">
    <property type="entry name" value="Rng_hydr_dOase-A"/>
</dbReference>
<dbReference type="STRING" id="157910.SAMN05445850_6790"/>
<keyword evidence="9" id="KW-0223">Dioxygenase</keyword>
<evidence type="ECO:0000259" key="8">
    <source>
        <dbReference type="PROSITE" id="PS51296"/>
    </source>
</evidence>
<dbReference type="GO" id="GO:0005506">
    <property type="term" value="F:iron ion binding"/>
    <property type="evidence" value="ECO:0007669"/>
    <property type="project" value="InterPro"/>
</dbReference>
<accession>A0A1H1KBP3</accession>
<protein>
    <submittedName>
        <fullName evidence="9">Phenylpropionate dioxygenase, large terminal subunit</fullName>
    </submittedName>
</protein>
<dbReference type="InterPro" id="IPR017941">
    <property type="entry name" value="Rieske_2Fe-2S"/>
</dbReference>
<dbReference type="SUPFAM" id="SSF55961">
    <property type="entry name" value="Bet v1-like"/>
    <property type="match status" value="1"/>
</dbReference>
<dbReference type="EMBL" id="FNKX01000003">
    <property type="protein sequence ID" value="SDR59269.1"/>
    <property type="molecule type" value="Genomic_DNA"/>
</dbReference>
<keyword evidence="5" id="KW-0560">Oxidoreductase</keyword>
<gene>
    <name evidence="9" type="ORF">SAMN05445850_6790</name>
</gene>
<evidence type="ECO:0000256" key="6">
    <source>
        <dbReference type="ARBA" id="ARBA00023004"/>
    </source>
</evidence>
<dbReference type="PROSITE" id="PS51296">
    <property type="entry name" value="RIESKE"/>
    <property type="match status" value="1"/>
</dbReference>
<dbReference type="PANTHER" id="PTHR43756:SF5">
    <property type="entry name" value="CHOLINE MONOOXYGENASE, CHLOROPLASTIC"/>
    <property type="match status" value="1"/>
</dbReference>
<organism evidence="9 10">
    <name type="scientific">Paraburkholderia tuberum</name>
    <dbReference type="NCBI Taxonomy" id="157910"/>
    <lineage>
        <taxon>Bacteria</taxon>
        <taxon>Pseudomonadati</taxon>
        <taxon>Pseudomonadota</taxon>
        <taxon>Betaproteobacteria</taxon>
        <taxon>Burkholderiales</taxon>
        <taxon>Burkholderiaceae</taxon>
        <taxon>Paraburkholderia</taxon>
    </lineage>
</organism>
<evidence type="ECO:0000313" key="10">
    <source>
        <dbReference type="Proteomes" id="UP000199365"/>
    </source>
</evidence>
<dbReference type="Gene3D" id="3.90.380.10">
    <property type="entry name" value="Naphthalene 1,2-dioxygenase Alpha Subunit, Chain A, domain 1"/>
    <property type="match status" value="1"/>
</dbReference>
<dbReference type="InterPro" id="IPR036922">
    <property type="entry name" value="Rieske_2Fe-2S_sf"/>
</dbReference>
<evidence type="ECO:0000256" key="3">
    <source>
        <dbReference type="ARBA" id="ARBA00022714"/>
    </source>
</evidence>
<proteinExistence type="inferred from homology"/>
<dbReference type="InterPro" id="IPR015879">
    <property type="entry name" value="Ring_hydroxy_dOase_asu_C_dom"/>
</dbReference>
<dbReference type="Pfam" id="PF00355">
    <property type="entry name" value="Rieske"/>
    <property type="match status" value="1"/>
</dbReference>
<dbReference type="RefSeq" id="WP_090810997.1">
    <property type="nucleotide sequence ID" value="NZ_FNKX01000003.1"/>
</dbReference>
<feature type="domain" description="Rieske" evidence="8">
    <location>
        <begin position="55"/>
        <end position="162"/>
    </location>
</feature>
<keyword evidence="4" id="KW-0479">Metal-binding</keyword>
<dbReference type="PRINTS" id="PR00090">
    <property type="entry name" value="RNGDIOXGNASE"/>
</dbReference>
<keyword evidence="3" id="KW-0001">2Fe-2S</keyword>
<evidence type="ECO:0000256" key="2">
    <source>
        <dbReference type="ARBA" id="ARBA00008751"/>
    </source>
</evidence>
<dbReference type="Proteomes" id="UP000199365">
    <property type="component" value="Unassembled WGS sequence"/>
</dbReference>
<evidence type="ECO:0000256" key="4">
    <source>
        <dbReference type="ARBA" id="ARBA00022723"/>
    </source>
</evidence>
<keyword evidence="7" id="KW-0411">Iron-sulfur</keyword>
<evidence type="ECO:0000256" key="1">
    <source>
        <dbReference type="ARBA" id="ARBA00001962"/>
    </source>
</evidence>